<protein>
    <recommendedName>
        <fullName evidence="1">Probable queuosine precursor transporter</fullName>
        <shortName evidence="1">Q precursor transporter</shortName>
    </recommendedName>
</protein>
<comment type="similarity">
    <text evidence="1">Belongs to the vitamin uptake transporter (VUT/ECF) (TC 2.A.88) family. Q precursor transporter subfamily.</text>
</comment>
<dbReference type="Pfam" id="PF02592">
    <property type="entry name" value="Vut_1"/>
    <property type="match status" value="1"/>
</dbReference>
<dbReference type="NCBIfam" id="TIGR00697">
    <property type="entry name" value="queuosine precursor transporter"/>
    <property type="match status" value="1"/>
</dbReference>
<comment type="function">
    <text evidence="1">Involved in the import of queuosine (Q) precursors, required for Q precursor salvage.</text>
</comment>
<keyword evidence="1" id="KW-0472">Membrane</keyword>
<keyword evidence="1" id="KW-0812">Transmembrane</keyword>
<evidence type="ECO:0000313" key="2">
    <source>
        <dbReference type="EMBL" id="WKC90463.1"/>
    </source>
</evidence>
<keyword evidence="1" id="KW-0813">Transport</keyword>
<gene>
    <name evidence="2" type="ORF">QIA18_00560</name>
</gene>
<sequence>MFNEILWFFMLLTTYSFLIIVSLFFKKNGLFAWVAVAIIIANIQVLKQITIFGINATLGNIIYASSYIATDILSEFYGEKTSKKAVYIGFISFIVFAVLTNAQIHFISNRTQENFKSLENIFSSIPALLLASLVAYLVSQLNDVYLYQFIKKKFPKFLFVRTNGSTLISGLIDTTIFVGIATYFKVFPKQAFLDIVISTYLIKGLAGFLGTPFIYFAKYKNFIWDN</sequence>
<dbReference type="HAMAP" id="MF_02088">
    <property type="entry name" value="Q_prec_transport"/>
    <property type="match status" value="1"/>
</dbReference>
<dbReference type="EMBL" id="CP124072">
    <property type="protein sequence ID" value="WKC90463.1"/>
    <property type="molecule type" value="Genomic_DNA"/>
</dbReference>
<accession>A0ABY9E318</accession>
<feature type="transmembrane region" description="Helical" evidence="1">
    <location>
        <begin position="85"/>
        <end position="108"/>
    </location>
</feature>
<feature type="transmembrane region" description="Helical" evidence="1">
    <location>
        <begin position="52"/>
        <end position="73"/>
    </location>
</feature>
<dbReference type="PANTHER" id="PTHR34300">
    <property type="entry name" value="QUEUOSINE PRECURSOR TRANSPORTER-RELATED"/>
    <property type="match status" value="1"/>
</dbReference>
<feature type="transmembrane region" description="Helical" evidence="1">
    <location>
        <begin position="195"/>
        <end position="217"/>
    </location>
</feature>
<reference evidence="2" key="1">
    <citation type="submission" date="2023-04" db="EMBL/GenBank/DDBJ databases">
        <title>Genome sequencing of multiple Borrelia sensu lato isolates spanning a world-wide range of genetic and epidemiological diversity.</title>
        <authorList>
            <person name="Mongodin E.F."/>
            <person name="Fraser C.M."/>
            <person name="Rudenko N."/>
            <person name="Golovchenko M."/>
            <person name="Margos G."/>
            <person name="Fingerle V."/>
            <person name="Marques A."/>
            <person name="Kawabata H."/>
            <person name="Lopes de Carvalho I."/>
            <person name="Norte C."/>
            <person name="Nuncio S."/>
            <person name="Schutzer S.E."/>
            <person name="Luft B."/>
            <person name="Qiu W."/>
            <person name="Casjens S.R."/>
        </authorList>
    </citation>
    <scope>NUCLEOTIDE SEQUENCE [LARGE SCALE GENOMIC DNA]</scope>
    <source>
        <strain evidence="2">SCGT-18</strain>
    </source>
</reference>
<proteinExistence type="inferred from homology"/>
<keyword evidence="1" id="KW-1133">Transmembrane helix</keyword>
<feature type="transmembrane region" description="Helical" evidence="1">
    <location>
        <begin position="6"/>
        <end position="25"/>
    </location>
</feature>
<name>A0ABY9E318_9SPIR</name>
<keyword evidence="3" id="KW-1185">Reference proteome</keyword>
<feature type="transmembrane region" description="Helical" evidence="1">
    <location>
        <begin position="120"/>
        <end position="138"/>
    </location>
</feature>
<dbReference type="PANTHER" id="PTHR34300:SF2">
    <property type="entry name" value="QUEUOSINE PRECURSOR TRANSPORTER-RELATED"/>
    <property type="match status" value="1"/>
</dbReference>
<dbReference type="InterPro" id="IPR003744">
    <property type="entry name" value="YhhQ"/>
</dbReference>
<comment type="subcellular location">
    <subcellularLocation>
        <location evidence="1">Cell membrane</location>
        <topology evidence="1">Multi-pass membrane protein</topology>
    </subcellularLocation>
</comment>
<evidence type="ECO:0000313" key="3">
    <source>
        <dbReference type="Proteomes" id="UP001304851"/>
    </source>
</evidence>
<dbReference type="Proteomes" id="UP001304851">
    <property type="component" value="Chromosome"/>
</dbReference>
<keyword evidence="1" id="KW-1003">Cell membrane</keyword>
<dbReference type="RefSeq" id="WP_301341254.1">
    <property type="nucleotide sequence ID" value="NZ_CP124072.1"/>
</dbReference>
<organism evidence="2 3">
    <name type="scientific">Borreliella carolinensis</name>
    <dbReference type="NCBI Taxonomy" id="478174"/>
    <lineage>
        <taxon>Bacteria</taxon>
        <taxon>Pseudomonadati</taxon>
        <taxon>Spirochaetota</taxon>
        <taxon>Spirochaetia</taxon>
        <taxon>Spirochaetales</taxon>
        <taxon>Borreliaceae</taxon>
        <taxon>Borreliella</taxon>
    </lineage>
</organism>
<feature type="transmembrane region" description="Helical" evidence="1">
    <location>
        <begin position="30"/>
        <end position="46"/>
    </location>
</feature>
<evidence type="ECO:0000256" key="1">
    <source>
        <dbReference type="HAMAP-Rule" id="MF_02088"/>
    </source>
</evidence>
<feature type="transmembrane region" description="Helical" evidence="1">
    <location>
        <begin position="158"/>
        <end position="183"/>
    </location>
</feature>